<accession>A0A9W8CK80</accession>
<feature type="transmembrane region" description="Helical" evidence="6">
    <location>
        <begin position="108"/>
        <end position="127"/>
    </location>
</feature>
<keyword evidence="3 6" id="KW-0812">Transmembrane</keyword>
<dbReference type="InterPro" id="IPR000791">
    <property type="entry name" value="Gpr1/Fun34/SatP-like"/>
</dbReference>
<dbReference type="PANTHER" id="PTHR31123:SF1">
    <property type="entry name" value="ACCUMULATION OF DYADS PROTEIN 2-RELATED"/>
    <property type="match status" value="1"/>
</dbReference>
<evidence type="ECO:0000313" key="8">
    <source>
        <dbReference type="Proteomes" id="UP001145021"/>
    </source>
</evidence>
<feature type="transmembrane region" description="Helical" evidence="6">
    <location>
        <begin position="196"/>
        <end position="214"/>
    </location>
</feature>
<evidence type="ECO:0000256" key="5">
    <source>
        <dbReference type="ARBA" id="ARBA00023136"/>
    </source>
</evidence>
<dbReference type="InterPro" id="IPR051633">
    <property type="entry name" value="AceTr"/>
</dbReference>
<keyword evidence="8" id="KW-1185">Reference proteome</keyword>
<gene>
    <name evidence="7" type="ORF">LPJ64_001851</name>
</gene>
<evidence type="ECO:0000256" key="4">
    <source>
        <dbReference type="ARBA" id="ARBA00022989"/>
    </source>
</evidence>
<feature type="transmembrane region" description="Helical" evidence="6">
    <location>
        <begin position="139"/>
        <end position="159"/>
    </location>
</feature>
<sequence>MTEEVAVPISSPADNHRAVYHDHSEYAKHDEDPRFRPFADPSGPGWAALGVSLFTLSFYAGAIGLPFDDPNVATLASTSLIIGGLVVFISGMWAFATNDTVHATIFTLYGSMFGAVGYLSILGFNIYNTLDQDKTVSHAAGTFWLAWMLITLVILLGVVRHSPGTTGFMFMLFMSFVLLAGGTWTSRRPAVKAGGWFSFFASLVSIYNTFMVIYKTGYHPLGSVSSVSQKLSMRSTKGEDSGAAEV</sequence>
<evidence type="ECO:0000256" key="3">
    <source>
        <dbReference type="ARBA" id="ARBA00022692"/>
    </source>
</evidence>
<keyword evidence="4 6" id="KW-1133">Transmembrane helix</keyword>
<dbReference type="Pfam" id="PF01184">
    <property type="entry name" value="Gpr1_Fun34_YaaH"/>
    <property type="match status" value="1"/>
</dbReference>
<dbReference type="GO" id="GO:0005886">
    <property type="term" value="C:plasma membrane"/>
    <property type="evidence" value="ECO:0007669"/>
    <property type="project" value="TreeGrafter"/>
</dbReference>
<dbReference type="PANTHER" id="PTHR31123">
    <property type="entry name" value="ACCUMULATION OF DYADS PROTEIN 2-RELATED"/>
    <property type="match status" value="1"/>
</dbReference>
<keyword evidence="5 6" id="KW-0472">Membrane</keyword>
<feature type="transmembrane region" description="Helical" evidence="6">
    <location>
        <begin position="45"/>
        <end position="65"/>
    </location>
</feature>
<organism evidence="7 8">
    <name type="scientific">Coemansia asiatica</name>
    <dbReference type="NCBI Taxonomy" id="1052880"/>
    <lineage>
        <taxon>Eukaryota</taxon>
        <taxon>Fungi</taxon>
        <taxon>Fungi incertae sedis</taxon>
        <taxon>Zoopagomycota</taxon>
        <taxon>Kickxellomycotina</taxon>
        <taxon>Kickxellomycetes</taxon>
        <taxon>Kickxellales</taxon>
        <taxon>Kickxellaceae</taxon>
        <taxon>Coemansia</taxon>
    </lineage>
</organism>
<evidence type="ECO:0000256" key="2">
    <source>
        <dbReference type="ARBA" id="ARBA00005587"/>
    </source>
</evidence>
<dbReference type="EMBL" id="JANBOH010000052">
    <property type="protein sequence ID" value="KAJ1646679.1"/>
    <property type="molecule type" value="Genomic_DNA"/>
</dbReference>
<comment type="subcellular location">
    <subcellularLocation>
        <location evidence="1">Membrane</location>
        <topology evidence="1">Multi-pass membrane protein</topology>
    </subcellularLocation>
</comment>
<dbReference type="GO" id="GO:0015123">
    <property type="term" value="F:acetate transmembrane transporter activity"/>
    <property type="evidence" value="ECO:0007669"/>
    <property type="project" value="TreeGrafter"/>
</dbReference>
<feature type="transmembrane region" description="Helical" evidence="6">
    <location>
        <begin position="72"/>
        <end position="96"/>
    </location>
</feature>
<reference evidence="7" key="1">
    <citation type="submission" date="2022-07" db="EMBL/GenBank/DDBJ databases">
        <title>Phylogenomic reconstructions and comparative analyses of Kickxellomycotina fungi.</title>
        <authorList>
            <person name="Reynolds N.K."/>
            <person name="Stajich J.E."/>
            <person name="Barry K."/>
            <person name="Grigoriev I.V."/>
            <person name="Crous P."/>
            <person name="Smith M.E."/>
        </authorList>
    </citation>
    <scope>NUCLEOTIDE SEQUENCE</scope>
    <source>
        <strain evidence="7">NBRC 105413</strain>
    </source>
</reference>
<evidence type="ECO:0000256" key="1">
    <source>
        <dbReference type="ARBA" id="ARBA00004141"/>
    </source>
</evidence>
<dbReference type="AlphaFoldDB" id="A0A9W8CK80"/>
<name>A0A9W8CK80_9FUNG</name>
<dbReference type="Proteomes" id="UP001145021">
    <property type="component" value="Unassembled WGS sequence"/>
</dbReference>
<evidence type="ECO:0000256" key="6">
    <source>
        <dbReference type="SAM" id="Phobius"/>
    </source>
</evidence>
<evidence type="ECO:0000313" key="7">
    <source>
        <dbReference type="EMBL" id="KAJ1646679.1"/>
    </source>
</evidence>
<feature type="transmembrane region" description="Helical" evidence="6">
    <location>
        <begin position="165"/>
        <end position="184"/>
    </location>
</feature>
<comment type="caution">
    <text evidence="7">The sequence shown here is derived from an EMBL/GenBank/DDBJ whole genome shotgun (WGS) entry which is preliminary data.</text>
</comment>
<comment type="similarity">
    <text evidence="2">Belongs to the acetate uptake transporter (AceTr) (TC 2.A.96) family.</text>
</comment>
<protein>
    <submittedName>
        <fullName evidence="7">Uncharacterized protein</fullName>
    </submittedName>
</protein>
<proteinExistence type="inferred from homology"/>